<keyword evidence="4" id="KW-0378">Hydrolase</keyword>
<dbReference type="SUPFAM" id="SSF49899">
    <property type="entry name" value="Concanavalin A-like lectins/glucanases"/>
    <property type="match status" value="1"/>
</dbReference>
<dbReference type="OrthoDB" id="9776255at2"/>
<dbReference type="NCBIfam" id="TIGR04183">
    <property type="entry name" value="Por_Secre_tail"/>
    <property type="match status" value="1"/>
</dbReference>
<dbReference type="PROSITE" id="PS51762">
    <property type="entry name" value="GH16_2"/>
    <property type="match status" value="1"/>
</dbReference>
<dbReference type="InterPro" id="IPR000757">
    <property type="entry name" value="Beta-glucanase-like"/>
</dbReference>
<keyword evidence="2" id="KW-0732">Signal</keyword>
<dbReference type="Pfam" id="PF00722">
    <property type="entry name" value="Glyco_hydro_16"/>
    <property type="match status" value="1"/>
</dbReference>
<gene>
    <name evidence="4" type="ORF">EU557_12610</name>
</gene>
<dbReference type="CDD" id="cd00146">
    <property type="entry name" value="PKD"/>
    <property type="match status" value="1"/>
</dbReference>
<dbReference type="InterPro" id="IPR013783">
    <property type="entry name" value="Ig-like_fold"/>
</dbReference>
<evidence type="ECO:0000259" key="3">
    <source>
        <dbReference type="PROSITE" id="PS51762"/>
    </source>
</evidence>
<dbReference type="Gene3D" id="2.60.40.10">
    <property type="entry name" value="Immunoglobulins"/>
    <property type="match status" value="5"/>
</dbReference>
<dbReference type="InterPro" id="IPR013320">
    <property type="entry name" value="ConA-like_dom_sf"/>
</dbReference>
<dbReference type="PANTHER" id="PTHR10963">
    <property type="entry name" value="GLYCOSYL HYDROLASE-RELATED"/>
    <property type="match status" value="1"/>
</dbReference>
<feature type="chain" id="PRO_5021480804" evidence="2">
    <location>
        <begin position="34"/>
        <end position="1556"/>
    </location>
</feature>
<protein>
    <submittedName>
        <fullName evidence="4">Glycosyl hydrolase family protein</fullName>
    </submittedName>
</protein>
<dbReference type="InterPro" id="IPR035986">
    <property type="entry name" value="PKD_dom_sf"/>
</dbReference>
<dbReference type="SUPFAM" id="SSF49299">
    <property type="entry name" value="PKD domain"/>
    <property type="match status" value="3"/>
</dbReference>
<reference evidence="4 5" key="1">
    <citation type="submission" date="2019-04" db="EMBL/GenBank/DDBJ databases">
        <authorList>
            <person name="Feng G."/>
            <person name="Zhang J."/>
            <person name="Zhu H."/>
        </authorList>
    </citation>
    <scope>NUCLEOTIDE SEQUENCE [LARGE SCALE GENOMIC DNA]</scope>
    <source>
        <strain evidence="4 5">JCM 19491</strain>
    </source>
</reference>
<feature type="signal peptide" evidence="2">
    <location>
        <begin position="1"/>
        <end position="33"/>
    </location>
</feature>
<organism evidence="4 5">
    <name type="scientific">Hymenobacter wooponensis</name>
    <dbReference type="NCBI Taxonomy" id="1525360"/>
    <lineage>
        <taxon>Bacteria</taxon>
        <taxon>Pseudomonadati</taxon>
        <taxon>Bacteroidota</taxon>
        <taxon>Cytophagia</taxon>
        <taxon>Cytophagales</taxon>
        <taxon>Hymenobacteraceae</taxon>
        <taxon>Hymenobacter</taxon>
    </lineage>
</organism>
<accession>A0A4Z0MMP2</accession>
<evidence type="ECO:0000313" key="4">
    <source>
        <dbReference type="EMBL" id="TGD80660.1"/>
    </source>
</evidence>
<evidence type="ECO:0000256" key="1">
    <source>
        <dbReference type="ARBA" id="ARBA00006865"/>
    </source>
</evidence>
<dbReference type="EMBL" id="SRKZ01000003">
    <property type="protein sequence ID" value="TGD80660.1"/>
    <property type="molecule type" value="Genomic_DNA"/>
</dbReference>
<dbReference type="Proteomes" id="UP000298284">
    <property type="component" value="Unassembled WGS sequence"/>
</dbReference>
<dbReference type="GO" id="GO:0004553">
    <property type="term" value="F:hydrolase activity, hydrolyzing O-glycosyl compounds"/>
    <property type="evidence" value="ECO:0007669"/>
    <property type="project" value="InterPro"/>
</dbReference>
<keyword evidence="5" id="KW-1185">Reference proteome</keyword>
<comment type="similarity">
    <text evidence="1">Belongs to the glycosyl hydrolase 16 family.</text>
</comment>
<evidence type="ECO:0000313" key="5">
    <source>
        <dbReference type="Proteomes" id="UP000298284"/>
    </source>
</evidence>
<dbReference type="Pfam" id="PF11617">
    <property type="entry name" value="Cu-binding_MopE"/>
    <property type="match status" value="2"/>
</dbReference>
<dbReference type="Gene3D" id="2.60.120.200">
    <property type="match status" value="1"/>
</dbReference>
<comment type="caution">
    <text evidence="4">The sequence shown here is derived from an EMBL/GenBank/DDBJ whole genome shotgun (WGS) entry which is preliminary data.</text>
</comment>
<dbReference type="InterPro" id="IPR050546">
    <property type="entry name" value="Glycosyl_Hydrlase_16"/>
</dbReference>
<dbReference type="Pfam" id="PF17957">
    <property type="entry name" value="Big_7"/>
    <property type="match status" value="4"/>
</dbReference>
<dbReference type="Gene3D" id="2.60.120.430">
    <property type="entry name" value="Galactose-binding lectin"/>
    <property type="match status" value="2"/>
</dbReference>
<dbReference type="GO" id="GO:0005975">
    <property type="term" value="P:carbohydrate metabolic process"/>
    <property type="evidence" value="ECO:0007669"/>
    <property type="project" value="InterPro"/>
</dbReference>
<dbReference type="PANTHER" id="PTHR10963:SF55">
    <property type="entry name" value="GLYCOSIDE HYDROLASE FAMILY 16 PROTEIN"/>
    <property type="match status" value="1"/>
</dbReference>
<proteinExistence type="inferred from homology"/>
<dbReference type="InterPro" id="IPR021655">
    <property type="entry name" value="Put_metal-bd"/>
</dbReference>
<dbReference type="InterPro" id="IPR026444">
    <property type="entry name" value="Secre_tail"/>
</dbReference>
<name>A0A4Z0MMP2_9BACT</name>
<evidence type="ECO:0000256" key="2">
    <source>
        <dbReference type="SAM" id="SignalP"/>
    </source>
</evidence>
<dbReference type="RefSeq" id="WP_135530803.1">
    <property type="nucleotide sequence ID" value="NZ_SRKZ01000003.1"/>
</dbReference>
<dbReference type="CDD" id="cd08023">
    <property type="entry name" value="GH16_laminarinase_like"/>
    <property type="match status" value="1"/>
</dbReference>
<dbReference type="InterPro" id="IPR022409">
    <property type="entry name" value="PKD/Chitinase_dom"/>
</dbReference>
<dbReference type="Pfam" id="PF18962">
    <property type="entry name" value="Por_Secre_tail"/>
    <property type="match status" value="1"/>
</dbReference>
<dbReference type="SMART" id="SM00089">
    <property type="entry name" value="PKD"/>
    <property type="match status" value="5"/>
</dbReference>
<feature type="domain" description="GH16" evidence="3">
    <location>
        <begin position="37"/>
        <end position="286"/>
    </location>
</feature>
<sequence>MKRTFYRYVQRVRLSGLALLGGLLAVTHFSAQAQQQLVWEENFNTTSINPNTWTFDVGDGCAQGVCGWGNSELETYTNRPENARVENGHLVIEARREAYQGRQFTSARMKTLGRVQFKYGTLEARIKVPNLQNGLWPAFWLLGASGTWPASGETDIMEMGSAAAIKDGVINRRVGGATHWQNAGQHASYDRYYDSPTDLTNDYHVYRMTWDSQLIRMFIDDHEYYAIDISKGAAADLEEFHKAQYILLNLAVGGQYTGIYGADGITAPLPGQMQVDYIRLYQSPGDELYLGTNNGIAGEFGIYTENPAITQRLAYGQDANLYIWNNLANITSPTPTPFEGQEVLALRANPGAWFGMGVDNQVKNLVAFDKGSLKLQFKTSYTGQFKFGIKSGAGESWVDFPAGTSRFGLVRDGQWHEVVIPMSAFNNGDLGSVTATFMFAGDAPGSAADFYFDNIYYSGGVATNPAPTVSLTSPTNEALITTPANITLTANASDANGSVTKVEFYSGSTLLGTSTTAPYSATWSSVAPGTYTLTAKATDNEGVVTTSAPITVFVAAPNNTAPTVAITAPTASTSFTTPATITIAANAADADGSVYKVEFYNGQTLLGTDYSSPYTYSWSGVTAGTYTLTAKVTDNGKLVTTSAPVTITVKSNVIAGPNFGVYTENAQVTEKLVFGQDADLYIWNNLSNIPSPTPYEGSDVLALRAGAGNWFGMGVANSVKNLAAFSNGSLKFHFKTTYAGQFKIGVKSGTEGWVDFAPGATQYGLVRDGQWHEVIIPLKAFGNLDWTALEQAFMFAGDAAGPQADFYFDNIYYNSAPVTLPPVTYCATAASGDYSYAATTVGNNVNFVFHPLGATAGGNLAIIYVNGPGYGMTKNSVGDFTFSLPNQTAGQALNFYFTYQVGAGGGEKNSSATPHTYTAGSVCSDAPAPSAPTVSLTSPTASATFAAPATITLTANAADADGTISKVEFYQGTTLLGTATTAPYSFSWSNVAAGSYSLTAKAFDNSGLATTSAPVAVTVTGTTPGGDTGGYCGTAANGDFSWKASTTGTDVAFTFHPLGATAGGNLAILYINGGGYGMTKNSAGDFTYTARGQAAGSVLSLYFTYQVGPNGFERNTADAKVTYTVGTSCAAAPANTPPTVSLTSPSATTFAAPASITLTALAADADGSIAKVEFYQGTTLLGSATAAPYSFQWNNVPVGSYALTAKATDNGGLATTSAPVNITVAYADEDGDGYPANEDCDDHNPAVHPGLVFYADADGDGFGNSSAATVTACLTPAGYVLKGGDCNDQDASINPAAKDVCGQDRNCDGKLDLPAQAAPTIAVKPASTVYTGGNAQTIYLGYGPQSVTLTATATGAASYSWSPATGLGATAGASTVFAPKTAGSYQLQVTAKNAEGCTAAASVTITVIDVRAGKKGDKVMICHNGNSVEISASDVAERLKKGAVLGSCTPSVSTVAESSAYLAGQSTDLQAAEVTLYPNPAQDHTRLEIALAQDGAYTLSIYDLKGTLVKQVSAGQGSRSQRLTFDLNAGEFADGIYLVRLVTSKEVQTKRLSIRH</sequence>